<dbReference type="FunFam" id="2.10.220.10:FF:000020">
    <property type="entry name" value="Furin-like protease 2"/>
    <property type="match status" value="1"/>
</dbReference>
<dbReference type="Pfam" id="PF14843">
    <property type="entry name" value="GF_recep_IV"/>
    <property type="match status" value="1"/>
</dbReference>
<dbReference type="EMBL" id="OE839188">
    <property type="protein sequence ID" value="CAD7586055.1"/>
    <property type="molecule type" value="Genomic_DNA"/>
</dbReference>
<evidence type="ECO:0000256" key="6">
    <source>
        <dbReference type="ARBA" id="ARBA00022729"/>
    </source>
</evidence>
<keyword evidence="4" id="KW-0165">Cleavage on pair of basic residues</keyword>
<dbReference type="Pfam" id="PF00082">
    <property type="entry name" value="Peptidase_S8"/>
    <property type="match status" value="1"/>
</dbReference>
<dbReference type="SMART" id="SM00261">
    <property type="entry name" value="FU"/>
    <property type="match status" value="8"/>
</dbReference>
<dbReference type="InterPro" id="IPR015500">
    <property type="entry name" value="Peptidase_S8_subtilisin-rel"/>
</dbReference>
<dbReference type="InterPro" id="IPR032778">
    <property type="entry name" value="GF_recep_IV"/>
</dbReference>
<feature type="transmembrane region" description="Helical" evidence="19">
    <location>
        <begin position="1204"/>
        <end position="1226"/>
    </location>
</feature>
<feature type="active site" description="Charge relay system" evidence="16 17">
    <location>
        <position position="358"/>
    </location>
</feature>
<dbReference type="SUPFAM" id="SSF57184">
    <property type="entry name" value="Growth factor receptor domain"/>
    <property type="match status" value="3"/>
</dbReference>
<dbReference type="PROSITE" id="PS00138">
    <property type="entry name" value="SUBTILASE_SER"/>
    <property type="match status" value="1"/>
</dbReference>
<dbReference type="InterPro" id="IPR009030">
    <property type="entry name" value="Growth_fac_rcpt_cys_sf"/>
</dbReference>
<dbReference type="InterPro" id="IPR008979">
    <property type="entry name" value="Galactose-bd-like_sf"/>
</dbReference>
<organism evidence="21">
    <name type="scientific">Timema genevievae</name>
    <name type="common">Walking stick</name>
    <dbReference type="NCBI Taxonomy" id="629358"/>
    <lineage>
        <taxon>Eukaryota</taxon>
        <taxon>Metazoa</taxon>
        <taxon>Ecdysozoa</taxon>
        <taxon>Arthropoda</taxon>
        <taxon>Hexapoda</taxon>
        <taxon>Insecta</taxon>
        <taxon>Pterygota</taxon>
        <taxon>Neoptera</taxon>
        <taxon>Polyneoptera</taxon>
        <taxon>Phasmatodea</taxon>
        <taxon>Timematodea</taxon>
        <taxon>Timematoidea</taxon>
        <taxon>Timematidae</taxon>
        <taxon>Timema</taxon>
    </lineage>
</organism>
<feature type="active site" description="Charge relay system" evidence="16 17">
    <location>
        <position position="177"/>
    </location>
</feature>
<dbReference type="InterPro" id="IPR022398">
    <property type="entry name" value="Peptidase_S8_His-AS"/>
</dbReference>
<evidence type="ECO:0000256" key="17">
    <source>
        <dbReference type="PROSITE-ProRule" id="PRU01240"/>
    </source>
</evidence>
<dbReference type="InterPro" id="IPR000209">
    <property type="entry name" value="Peptidase_S8/S53_dom"/>
</dbReference>
<evidence type="ECO:0000256" key="15">
    <source>
        <dbReference type="ARBA" id="ARBA00038993"/>
    </source>
</evidence>
<dbReference type="InterPro" id="IPR006212">
    <property type="entry name" value="Furin_repeat"/>
</dbReference>
<feature type="domain" description="P/Homo B" evidence="20">
    <location>
        <begin position="435"/>
        <end position="589"/>
    </location>
</feature>
<keyword evidence="9 17" id="KW-0720">Serine protease</keyword>
<dbReference type="PROSITE" id="PS51829">
    <property type="entry name" value="P_HOMO_B"/>
    <property type="match status" value="1"/>
</dbReference>
<keyword evidence="5 19" id="KW-0812">Transmembrane</keyword>
<evidence type="ECO:0000256" key="16">
    <source>
        <dbReference type="PIRSR" id="PIRSR615500-1"/>
    </source>
</evidence>
<keyword evidence="7" id="KW-0677">Repeat</keyword>
<evidence type="ECO:0000256" key="3">
    <source>
        <dbReference type="ARBA" id="ARBA00022670"/>
    </source>
</evidence>
<keyword evidence="8 17" id="KW-0378">Hydrolase</keyword>
<evidence type="ECO:0000256" key="7">
    <source>
        <dbReference type="ARBA" id="ARBA00022737"/>
    </source>
</evidence>
<dbReference type="InterPro" id="IPR023827">
    <property type="entry name" value="Peptidase_S8_Asp-AS"/>
</dbReference>
<dbReference type="EC" id="3.4.21.75" evidence="15"/>
<keyword evidence="12" id="KW-1015">Disulfide bond</keyword>
<sequence length="1228" mass="134057">MVYESRSTIQYKDYPQRWARGQRRYPCLVWFASDEKVVVQILVLWVQQQHEHSRKKRDFADFSSFSEFPSYFTGGQEQGQRHHQPHYRGISSHNSFPDPLFKEQWYLNGGAKDGFDMNVGPAWQKGYTGKGVVVSILDDGIQTNHPDLAYNYDRDASTDINDNDDDPMPRDNGDNKHGTRCAGEVAAVAFNNYCGIGVAYNASIGGVRMLDGTVNDAVEARALGLNPDHIDIYSASWGPEDDGKTVDGPGPLARRAFIYGVTSGRKGRGSIFVWASGNGGRHTDSCNCDGYTNSIFTLSISSATQGGHKPWYLEECSSTLASTYSSGTPGHDRSVATVDMDGRLRPDYICTVEHTGTSASAPLAAGIAALALEANPEITWRDMQYLVVLTSRAGPLEKEDGWALNGVKRKVSHKFGYGLMDAGAMVSLAEQWTNIPPQHICKSQEINEERQIDSSFGSVLTAHMDVNGCSGTLNEVRFLEHVQCKVSLRFFPRGNLKILLTSPMGMTSTLLFERPRDVVSSNFDDWPFLSVHYWGEKAEGRWTLQIINSGSRRVSQPGNPFMCVGLGAKPTVESVNQKWQLIFYGTATSPIRLRSHGGVSFPSASIQQSVAQGPFMFPQTSVPSPTPAESGGFYGGSGDIFSNGGYQNFPNIYTAAGSDMQVSLAPLDSNKSTSYQENLMSAEESNGGDLKKVSYICDPECDSQGCYGQSPTQCVACKHYKLDNACVSRCPPRSFPSQGGSCWPCHESCETCAGAGQDSCVTCAPAHMRLSDLSVCLQQCPEGYYENTEQKSCIPCQPNCGSCQDRPDHCTSCDHHLVLYDNKCHAACPANTYETQDYGCEACHASCDQCSGPNETHCVSCRAGRFSLNGMCVDACPDGYYADKKRKECLKCAPGCLLCASGGVCLQCADQWVLNRKNKCLPKDSHLCSSVGTPRVYYAPGTLPRWVSHRALDLIVPRLVRAPAGTDIPLDYRQYWEDSRCLTLAPALARIALPGALSGWFLPGAGHVYYSDRGVCTKCYLSCMTCSGPRRDQCVTCPRGWVLAAGECHPDCPEGFFKSDFGCQKCHHYCRTCKGEGPLECTSCPPHYMLEGGLCMECLGSQYYDTPTQLCKTCHKSCRACSGPGPSSCLACLFPSHLDKSNNQCVPCCLGGDVDDCCHCDTLTGECEIFPPSDKRRTADSGNRHKEQQGSYRAIQDYSPFTSITALAIGACVGVVALFAVMLSVLQV</sequence>
<dbReference type="InterPro" id="IPR002884">
    <property type="entry name" value="P_dom"/>
</dbReference>
<dbReference type="InterPro" id="IPR034182">
    <property type="entry name" value="Kexin/furin"/>
</dbReference>
<evidence type="ECO:0000256" key="8">
    <source>
        <dbReference type="ARBA" id="ARBA00022801"/>
    </source>
</evidence>
<dbReference type="SUPFAM" id="SSF49785">
    <property type="entry name" value="Galactose-binding domain-like"/>
    <property type="match status" value="1"/>
</dbReference>
<feature type="region of interest" description="Disordered" evidence="18">
    <location>
        <begin position="149"/>
        <end position="176"/>
    </location>
</feature>
<keyword evidence="3 17" id="KW-0645">Protease</keyword>
<feature type="active site" description="Charge relay system" evidence="16 17">
    <location>
        <position position="138"/>
    </location>
</feature>
<dbReference type="PROSITE" id="PS51892">
    <property type="entry name" value="SUBTILASE"/>
    <property type="match status" value="1"/>
</dbReference>
<keyword evidence="6" id="KW-0732">Signal</keyword>
<evidence type="ECO:0000256" key="10">
    <source>
        <dbReference type="ARBA" id="ARBA00022989"/>
    </source>
</evidence>
<dbReference type="PRINTS" id="PR00723">
    <property type="entry name" value="SUBTILISIN"/>
</dbReference>
<evidence type="ECO:0000256" key="18">
    <source>
        <dbReference type="SAM" id="MobiDB-lite"/>
    </source>
</evidence>
<comment type="catalytic activity">
    <reaction evidence="14">
        <text>Release of mature proteins from their proproteins by cleavage of -Arg-Xaa-Yaa-Arg-|-Zaa- bonds, where Xaa can be any amino acid and Yaa is Arg or Lys. Releases albumin, complement component C3 and von Willebrand factor from their respective precursors.</text>
        <dbReference type="EC" id="3.4.21.75"/>
    </reaction>
</comment>
<evidence type="ECO:0000256" key="13">
    <source>
        <dbReference type="ARBA" id="ARBA00023180"/>
    </source>
</evidence>
<evidence type="ECO:0000256" key="19">
    <source>
        <dbReference type="SAM" id="Phobius"/>
    </source>
</evidence>
<reference evidence="21" key="1">
    <citation type="submission" date="2020-11" db="EMBL/GenBank/DDBJ databases">
        <authorList>
            <person name="Tran Van P."/>
        </authorList>
    </citation>
    <scope>NUCLEOTIDE SEQUENCE</scope>
</reference>
<dbReference type="InterPro" id="IPR023828">
    <property type="entry name" value="Peptidase_S8_Ser-AS"/>
</dbReference>
<dbReference type="InterPro" id="IPR036852">
    <property type="entry name" value="Peptidase_S8/S53_dom_sf"/>
</dbReference>
<evidence type="ECO:0000256" key="11">
    <source>
        <dbReference type="ARBA" id="ARBA00023145"/>
    </source>
</evidence>
<dbReference type="Pfam" id="PF01483">
    <property type="entry name" value="P_proprotein"/>
    <property type="match status" value="1"/>
</dbReference>
<dbReference type="FunFam" id="2.10.220.10:FF:000055">
    <property type="entry name" value="Furin-like protease 2"/>
    <property type="match status" value="1"/>
</dbReference>
<evidence type="ECO:0000259" key="20">
    <source>
        <dbReference type="PROSITE" id="PS51829"/>
    </source>
</evidence>
<dbReference type="GO" id="GO:0016485">
    <property type="term" value="P:protein processing"/>
    <property type="evidence" value="ECO:0007669"/>
    <property type="project" value="TreeGrafter"/>
</dbReference>
<evidence type="ECO:0000256" key="2">
    <source>
        <dbReference type="ARBA" id="ARBA00005325"/>
    </source>
</evidence>
<dbReference type="SUPFAM" id="SSF52743">
    <property type="entry name" value="Subtilisin-like"/>
    <property type="match status" value="1"/>
</dbReference>
<dbReference type="Gene3D" id="2.10.220.10">
    <property type="entry name" value="Hormone Receptor, Insulin-like Growth Factor Receptor 1, Chain A, domain 2"/>
    <property type="match status" value="5"/>
</dbReference>
<dbReference type="AlphaFoldDB" id="A0A7R9JND6"/>
<proteinExistence type="inferred from homology"/>
<dbReference type="PROSITE" id="PS00137">
    <property type="entry name" value="SUBTILASE_HIS"/>
    <property type="match status" value="1"/>
</dbReference>
<feature type="compositionally biased region" description="Basic and acidic residues" evidence="18">
    <location>
        <begin position="167"/>
        <end position="176"/>
    </location>
</feature>
<dbReference type="Gene3D" id="3.40.50.200">
    <property type="entry name" value="Peptidase S8/S53 domain"/>
    <property type="match status" value="1"/>
</dbReference>
<name>A0A7R9JND6_TIMGE</name>
<dbReference type="PANTHER" id="PTHR42884">
    <property type="entry name" value="PROPROTEIN CONVERTASE SUBTILISIN/KEXIN-RELATED"/>
    <property type="match status" value="1"/>
</dbReference>
<evidence type="ECO:0000313" key="21">
    <source>
        <dbReference type="EMBL" id="CAD7586055.1"/>
    </source>
</evidence>
<evidence type="ECO:0000256" key="9">
    <source>
        <dbReference type="ARBA" id="ARBA00022825"/>
    </source>
</evidence>
<accession>A0A7R9JND6</accession>
<keyword evidence="10 19" id="KW-1133">Transmembrane helix</keyword>
<evidence type="ECO:0000256" key="14">
    <source>
        <dbReference type="ARBA" id="ARBA00035756"/>
    </source>
</evidence>
<dbReference type="GO" id="GO:0005802">
    <property type="term" value="C:trans-Golgi network"/>
    <property type="evidence" value="ECO:0007669"/>
    <property type="project" value="TreeGrafter"/>
</dbReference>
<dbReference type="PROSITE" id="PS00136">
    <property type="entry name" value="SUBTILASE_ASP"/>
    <property type="match status" value="1"/>
</dbReference>
<dbReference type="Gene3D" id="2.60.120.260">
    <property type="entry name" value="Galactose-binding domain-like"/>
    <property type="match status" value="1"/>
</dbReference>
<protein>
    <recommendedName>
        <fullName evidence="15">furin</fullName>
        <ecNumber evidence="15">3.4.21.75</ecNumber>
    </recommendedName>
</protein>
<dbReference type="FunFam" id="2.60.120.260:FF:000072">
    <property type="entry name" value="Proprotein convertase subtilisin/kexin type"/>
    <property type="match status" value="1"/>
</dbReference>
<dbReference type="PANTHER" id="PTHR42884:SF23">
    <property type="entry name" value="FURIN-LIKE PROTEASE 2"/>
    <property type="match status" value="1"/>
</dbReference>
<evidence type="ECO:0000256" key="12">
    <source>
        <dbReference type="ARBA" id="ARBA00023157"/>
    </source>
</evidence>
<dbReference type="CDD" id="cd04059">
    <property type="entry name" value="Peptidases_S8_Protein_convertases_Kexins_Furin-like"/>
    <property type="match status" value="1"/>
</dbReference>
<keyword evidence="11" id="KW-0865">Zymogen</keyword>
<dbReference type="CDD" id="cd00064">
    <property type="entry name" value="FU"/>
    <property type="match status" value="7"/>
</dbReference>
<keyword evidence="13" id="KW-0325">Glycoprotein</keyword>
<dbReference type="GO" id="GO:0004252">
    <property type="term" value="F:serine-type endopeptidase activity"/>
    <property type="evidence" value="ECO:0007669"/>
    <property type="project" value="UniProtKB-UniRule"/>
</dbReference>
<comment type="subcellular location">
    <subcellularLocation>
        <location evidence="1">Membrane</location>
        <topology evidence="1">Single-pass membrane protein</topology>
    </subcellularLocation>
</comment>
<evidence type="ECO:0000256" key="1">
    <source>
        <dbReference type="ARBA" id="ARBA00004167"/>
    </source>
</evidence>
<evidence type="ECO:0000256" key="5">
    <source>
        <dbReference type="ARBA" id="ARBA00022692"/>
    </source>
</evidence>
<gene>
    <name evidence="21" type="ORF">TGEB3V08_LOCUS493</name>
</gene>
<evidence type="ECO:0000256" key="4">
    <source>
        <dbReference type="ARBA" id="ARBA00022685"/>
    </source>
</evidence>
<keyword evidence="19" id="KW-0472">Membrane</keyword>
<dbReference type="GO" id="GO:0000139">
    <property type="term" value="C:Golgi membrane"/>
    <property type="evidence" value="ECO:0007669"/>
    <property type="project" value="TreeGrafter"/>
</dbReference>
<comment type="similarity">
    <text evidence="2">Belongs to the peptidase S8 family. Furin subfamily.</text>
</comment>
<dbReference type="FunFam" id="3.40.50.200:FF:000001">
    <property type="entry name" value="Furin 2, isoform B"/>
    <property type="match status" value="1"/>
</dbReference>